<comment type="catalytic activity">
    <reaction evidence="1">
        <text>Thiol-dependent hydrolysis of ester, thioester, amide, peptide and isopeptide bonds formed by the C-terminal Gly of ubiquitin (a 76-residue protein attached to proteins as an intracellular targeting signal).</text>
        <dbReference type="EC" id="3.4.19.12"/>
    </reaction>
</comment>
<dbReference type="AlphaFoldDB" id="A0A0V0R167"/>
<evidence type="ECO:0000256" key="3">
    <source>
        <dbReference type="ARBA" id="ARBA00012759"/>
    </source>
</evidence>
<dbReference type="PANTHER" id="PTHR21646">
    <property type="entry name" value="UBIQUITIN CARBOXYL-TERMINAL HYDROLASE"/>
    <property type="match status" value="1"/>
</dbReference>
<dbReference type="InterPro" id="IPR050185">
    <property type="entry name" value="Ub_carboxyl-term_hydrolase"/>
</dbReference>
<feature type="domain" description="USP" evidence="8">
    <location>
        <begin position="69"/>
        <end position="445"/>
    </location>
</feature>
<comment type="caution">
    <text evidence="9">The sequence shown here is derived from an EMBL/GenBank/DDBJ whole genome shotgun (WGS) entry which is preliminary data.</text>
</comment>
<dbReference type="GO" id="GO:0004843">
    <property type="term" value="F:cysteine-type deubiquitinase activity"/>
    <property type="evidence" value="ECO:0007669"/>
    <property type="project" value="UniProtKB-EC"/>
</dbReference>
<evidence type="ECO:0000256" key="7">
    <source>
        <dbReference type="ARBA" id="ARBA00022807"/>
    </source>
</evidence>
<sequence>MGQKNVQQLYNRKDLENFVCNFKKMHNLNIDQKIEEEFKENDFNVYNNQIQLELKKSQNKSSSVKDYKNEGKNLKQSIYQEGLYNSLYHSSLNQDNSDNKSSKKPILSNKVSTVLQKQDQKFGIVGIKNLGNTCYQNSDIWNCSSKFVDPSYFHKIIAYVRPMFGEHTQEDAQEFFLFLLDYLHEVLKLSPIFLTIKQFIEYQINKQDLNRVNIKQFIPDKEYTENLNEKQQEKLAADNWKNYLLQNKSVIIDLFQGQLKNSITCQVCNFKKYKFEPFMYLSLPLEDNKQNKRVHVIDCLQQFLSDEQLEDSEQWECSNCNKKQKASKKIDLWKLPNILMIMFKRFKFDMKGGAKKINQCLSFDTDFFDLKNFIPKELQKEDPHYELTSVLCHKGEIDKGHYYTYAKNLQNGNWYCFNDEKTIQIQDPERRIPASQVYMLIYQKCTNKLIRQQSVTDPSNWPHHLY</sequence>
<keyword evidence="5" id="KW-0833">Ubl conjugation pathway</keyword>
<evidence type="ECO:0000256" key="2">
    <source>
        <dbReference type="ARBA" id="ARBA00009085"/>
    </source>
</evidence>
<dbReference type="OMA" id="HETEMGQ"/>
<dbReference type="PANTHER" id="PTHR21646:SF24">
    <property type="entry name" value="UBIQUITIN CARBOXYL-TERMINAL HYDROLASE"/>
    <property type="match status" value="1"/>
</dbReference>
<keyword evidence="4" id="KW-0645">Protease</keyword>
<evidence type="ECO:0000313" key="9">
    <source>
        <dbReference type="EMBL" id="KRX08219.1"/>
    </source>
</evidence>
<dbReference type="InterPro" id="IPR028889">
    <property type="entry name" value="USP"/>
</dbReference>
<keyword evidence="7" id="KW-0788">Thiol protease</keyword>
<evidence type="ECO:0000259" key="8">
    <source>
        <dbReference type="PROSITE" id="PS50235"/>
    </source>
</evidence>
<dbReference type="PROSITE" id="PS50235">
    <property type="entry name" value="USP_3"/>
    <property type="match status" value="1"/>
</dbReference>
<name>A0A0V0R167_PSEPJ</name>
<dbReference type="GO" id="GO:0006508">
    <property type="term" value="P:proteolysis"/>
    <property type="evidence" value="ECO:0007669"/>
    <property type="project" value="UniProtKB-KW"/>
</dbReference>
<proteinExistence type="inferred from homology"/>
<dbReference type="CDD" id="cd02674">
    <property type="entry name" value="Peptidase_C19R"/>
    <property type="match status" value="1"/>
</dbReference>
<dbReference type="InParanoid" id="A0A0V0R167"/>
<protein>
    <recommendedName>
        <fullName evidence="3">ubiquitinyl hydrolase 1</fullName>
        <ecNumber evidence="3">3.4.19.12</ecNumber>
    </recommendedName>
</protein>
<keyword evidence="6" id="KW-0378">Hydrolase</keyword>
<dbReference type="OrthoDB" id="292964at2759"/>
<organism evidence="9 10">
    <name type="scientific">Pseudocohnilembus persalinus</name>
    <name type="common">Ciliate</name>
    <dbReference type="NCBI Taxonomy" id="266149"/>
    <lineage>
        <taxon>Eukaryota</taxon>
        <taxon>Sar</taxon>
        <taxon>Alveolata</taxon>
        <taxon>Ciliophora</taxon>
        <taxon>Intramacronucleata</taxon>
        <taxon>Oligohymenophorea</taxon>
        <taxon>Scuticociliatia</taxon>
        <taxon>Philasterida</taxon>
        <taxon>Pseudocohnilembidae</taxon>
        <taxon>Pseudocohnilembus</taxon>
    </lineage>
</organism>
<evidence type="ECO:0000256" key="1">
    <source>
        <dbReference type="ARBA" id="ARBA00000707"/>
    </source>
</evidence>
<dbReference type="EMBL" id="LDAU01000069">
    <property type="protein sequence ID" value="KRX08219.1"/>
    <property type="molecule type" value="Genomic_DNA"/>
</dbReference>
<accession>A0A0V0R167</accession>
<dbReference type="EC" id="3.4.19.12" evidence="3"/>
<dbReference type="SUPFAM" id="SSF54001">
    <property type="entry name" value="Cysteine proteinases"/>
    <property type="match status" value="1"/>
</dbReference>
<keyword evidence="10" id="KW-1185">Reference proteome</keyword>
<dbReference type="Pfam" id="PF00443">
    <property type="entry name" value="UCH"/>
    <property type="match status" value="1"/>
</dbReference>
<dbReference type="Gene3D" id="3.90.70.10">
    <property type="entry name" value="Cysteine proteinases"/>
    <property type="match status" value="1"/>
</dbReference>
<evidence type="ECO:0000256" key="5">
    <source>
        <dbReference type="ARBA" id="ARBA00022786"/>
    </source>
</evidence>
<dbReference type="Proteomes" id="UP000054937">
    <property type="component" value="Unassembled WGS sequence"/>
</dbReference>
<dbReference type="InterPro" id="IPR001394">
    <property type="entry name" value="Peptidase_C19_UCH"/>
</dbReference>
<evidence type="ECO:0000256" key="4">
    <source>
        <dbReference type="ARBA" id="ARBA00022670"/>
    </source>
</evidence>
<evidence type="ECO:0000256" key="6">
    <source>
        <dbReference type="ARBA" id="ARBA00022801"/>
    </source>
</evidence>
<dbReference type="InterPro" id="IPR038765">
    <property type="entry name" value="Papain-like_cys_pep_sf"/>
</dbReference>
<dbReference type="GO" id="GO:0016579">
    <property type="term" value="P:protein deubiquitination"/>
    <property type="evidence" value="ECO:0007669"/>
    <property type="project" value="InterPro"/>
</dbReference>
<reference evidence="9 10" key="1">
    <citation type="journal article" date="2015" name="Sci. Rep.">
        <title>Genome of the facultative scuticociliatosis pathogen Pseudocohnilembus persalinus provides insight into its virulence through horizontal gene transfer.</title>
        <authorList>
            <person name="Xiong J."/>
            <person name="Wang G."/>
            <person name="Cheng J."/>
            <person name="Tian M."/>
            <person name="Pan X."/>
            <person name="Warren A."/>
            <person name="Jiang C."/>
            <person name="Yuan D."/>
            <person name="Miao W."/>
        </authorList>
    </citation>
    <scope>NUCLEOTIDE SEQUENCE [LARGE SCALE GENOMIC DNA]</scope>
    <source>
        <strain evidence="9">36N120E</strain>
    </source>
</reference>
<dbReference type="InterPro" id="IPR018200">
    <property type="entry name" value="USP_CS"/>
</dbReference>
<evidence type="ECO:0000313" key="10">
    <source>
        <dbReference type="Proteomes" id="UP000054937"/>
    </source>
</evidence>
<comment type="similarity">
    <text evidence="2">Belongs to the peptidase C19 family.</text>
</comment>
<dbReference type="PROSITE" id="PS00973">
    <property type="entry name" value="USP_2"/>
    <property type="match status" value="1"/>
</dbReference>
<gene>
    <name evidence="9" type="ORF">PPERSA_11696</name>
</gene>